<dbReference type="PROSITE" id="PS00383">
    <property type="entry name" value="TYR_PHOSPHATASE_1"/>
    <property type="match status" value="1"/>
</dbReference>
<dbReference type="EMBL" id="KV417481">
    <property type="protein sequence ID" value="KZP33795.1"/>
    <property type="molecule type" value="Genomic_DNA"/>
</dbReference>
<dbReference type="AlphaFoldDB" id="A0A166WIM8"/>
<proteinExistence type="inferred from homology"/>
<dbReference type="InterPro" id="IPR000387">
    <property type="entry name" value="Tyr_Pase_dom"/>
</dbReference>
<evidence type="ECO:0000313" key="9">
    <source>
        <dbReference type="Proteomes" id="UP000076532"/>
    </source>
</evidence>
<evidence type="ECO:0000313" key="8">
    <source>
        <dbReference type="EMBL" id="KZP33795.1"/>
    </source>
</evidence>
<dbReference type="OrthoDB" id="2017893at2759"/>
<reference evidence="8 9" key="1">
    <citation type="journal article" date="2016" name="Mol. Biol. Evol.">
        <title>Comparative Genomics of Early-Diverging Mushroom-Forming Fungi Provides Insights into the Origins of Lignocellulose Decay Capabilities.</title>
        <authorList>
            <person name="Nagy L.G."/>
            <person name="Riley R."/>
            <person name="Tritt A."/>
            <person name="Adam C."/>
            <person name="Daum C."/>
            <person name="Floudas D."/>
            <person name="Sun H."/>
            <person name="Yadav J.S."/>
            <person name="Pangilinan J."/>
            <person name="Larsson K.H."/>
            <person name="Matsuura K."/>
            <person name="Barry K."/>
            <person name="Labutti K."/>
            <person name="Kuo R."/>
            <person name="Ohm R.A."/>
            <person name="Bhattacharya S.S."/>
            <person name="Shirouzu T."/>
            <person name="Yoshinaga Y."/>
            <person name="Martin F.M."/>
            <person name="Grigoriev I.V."/>
            <person name="Hibbett D.S."/>
        </authorList>
    </citation>
    <scope>NUCLEOTIDE SEQUENCE [LARGE SCALE GENOMIC DNA]</scope>
    <source>
        <strain evidence="8 9">CBS 109695</strain>
    </source>
</reference>
<dbReference type="PROSITE" id="PS50056">
    <property type="entry name" value="TYR_PHOSPHATASE_2"/>
    <property type="match status" value="1"/>
</dbReference>
<dbReference type="Gene3D" id="3.90.190.10">
    <property type="entry name" value="Protein tyrosine phosphatase superfamily"/>
    <property type="match status" value="1"/>
</dbReference>
<dbReference type="Pfam" id="PF00782">
    <property type="entry name" value="DSPc"/>
    <property type="match status" value="1"/>
</dbReference>
<dbReference type="InterPro" id="IPR016278">
    <property type="entry name" value="DUSP12"/>
</dbReference>
<dbReference type="SUPFAM" id="SSF52799">
    <property type="entry name" value="(Phosphotyrosine protein) phosphatases II"/>
    <property type="match status" value="1"/>
</dbReference>
<dbReference type="Proteomes" id="UP000076532">
    <property type="component" value="Unassembled WGS sequence"/>
</dbReference>
<dbReference type="InterPro" id="IPR020422">
    <property type="entry name" value="TYR_PHOSPHATASE_DUAL_dom"/>
</dbReference>
<evidence type="ECO:0000259" key="6">
    <source>
        <dbReference type="PROSITE" id="PS50054"/>
    </source>
</evidence>
<evidence type="ECO:0000256" key="1">
    <source>
        <dbReference type="ARBA" id="ARBA00008601"/>
    </source>
</evidence>
<dbReference type="GO" id="GO:0008138">
    <property type="term" value="F:protein tyrosine/serine/threonine phosphatase activity"/>
    <property type="evidence" value="ECO:0007669"/>
    <property type="project" value="InterPro"/>
</dbReference>
<keyword evidence="4" id="KW-0904">Protein phosphatase</keyword>
<dbReference type="PANTHER" id="PTHR45848:SF4">
    <property type="entry name" value="DUAL SPECIFICITY PROTEIN PHOSPHATASE 12"/>
    <property type="match status" value="1"/>
</dbReference>
<accession>A0A166WIM8</accession>
<dbReference type="GO" id="GO:0004725">
    <property type="term" value="F:protein tyrosine phosphatase activity"/>
    <property type="evidence" value="ECO:0007669"/>
    <property type="project" value="UniProtKB-EC"/>
</dbReference>
<comment type="similarity">
    <text evidence="1">Belongs to the protein-tyrosine phosphatase family. Non-receptor class dual specificity subfamily.</text>
</comment>
<organism evidence="8 9">
    <name type="scientific">Athelia psychrophila</name>
    <dbReference type="NCBI Taxonomy" id="1759441"/>
    <lineage>
        <taxon>Eukaryota</taxon>
        <taxon>Fungi</taxon>
        <taxon>Dikarya</taxon>
        <taxon>Basidiomycota</taxon>
        <taxon>Agaricomycotina</taxon>
        <taxon>Agaricomycetes</taxon>
        <taxon>Agaricomycetidae</taxon>
        <taxon>Atheliales</taxon>
        <taxon>Atheliaceae</taxon>
        <taxon>Athelia</taxon>
    </lineage>
</organism>
<dbReference type="InterPro" id="IPR000340">
    <property type="entry name" value="Dual-sp_phosphatase_cat-dom"/>
</dbReference>
<feature type="domain" description="Tyrosine specific protein phosphatases" evidence="7">
    <location>
        <begin position="16"/>
        <end position="76"/>
    </location>
</feature>
<feature type="non-terminal residue" evidence="8">
    <location>
        <position position="1"/>
    </location>
</feature>
<keyword evidence="3" id="KW-0378">Hydrolase</keyword>
<evidence type="ECO:0000256" key="4">
    <source>
        <dbReference type="ARBA" id="ARBA00022912"/>
    </source>
</evidence>
<keyword evidence="9" id="KW-1185">Reference proteome</keyword>
<protein>
    <recommendedName>
        <fullName evidence="2">protein-tyrosine-phosphatase</fullName>
        <ecNumber evidence="2">3.1.3.48</ecNumber>
    </recommendedName>
</protein>
<feature type="domain" description="Tyrosine-protein phosphatase" evidence="6">
    <location>
        <begin position="1"/>
        <end position="95"/>
    </location>
</feature>
<evidence type="ECO:0000259" key="7">
    <source>
        <dbReference type="PROSITE" id="PS50056"/>
    </source>
</evidence>
<gene>
    <name evidence="8" type="ORF">FIBSPDRAFT_720288</name>
</gene>
<dbReference type="STRING" id="436010.A0A166WIM8"/>
<sequence>RHQINIDDTDDTDVLPLFMPAIAFIQTELDRGRGVLVHCQAGMSRSATIVAAYLMYTQKLGPEDALELIRKARPTIQPNAGFLQQLEVFHAAAYESTASLDSNSNSTSTSTPTSTSTVGVTPNAVAVVLPPAVSAVSAPLATEIGASARANSNSSTAPHAQPLMSAAELSAQLYANPKLAGLRTPSVMTPPPAPVESPPILVNPKCSGYFVEPMKWMDCLRDGQVAGKIVCPNKKCGAKLGNYEWPGMQCGCREWVTPVGHPLLGRQIQSGRAKLIRCDGQGFCINRSKVDEVV</sequence>
<dbReference type="PIRSF" id="PIRSF000941">
    <property type="entry name" value="DUSP12"/>
    <property type="match status" value="1"/>
</dbReference>
<evidence type="ECO:0000256" key="3">
    <source>
        <dbReference type="ARBA" id="ARBA00022801"/>
    </source>
</evidence>
<dbReference type="PANTHER" id="PTHR45848">
    <property type="entry name" value="DUAL SPECIFICITY PROTEIN PHOSPHATASE 12 FAMILY MEMBER"/>
    <property type="match status" value="1"/>
</dbReference>
<name>A0A166WIM8_9AGAM</name>
<feature type="active site" description="Phosphocysteine intermediate" evidence="5">
    <location>
        <position position="39"/>
    </location>
</feature>
<evidence type="ECO:0000256" key="2">
    <source>
        <dbReference type="ARBA" id="ARBA00013064"/>
    </source>
</evidence>
<dbReference type="InterPro" id="IPR016130">
    <property type="entry name" value="Tyr_Pase_AS"/>
</dbReference>
<dbReference type="EC" id="3.1.3.48" evidence="2"/>
<dbReference type="InterPro" id="IPR029021">
    <property type="entry name" value="Prot-tyrosine_phosphatase-like"/>
</dbReference>
<evidence type="ECO:0000256" key="5">
    <source>
        <dbReference type="PIRSR" id="PIRSR000941-50"/>
    </source>
</evidence>
<dbReference type="GO" id="GO:0005634">
    <property type="term" value="C:nucleus"/>
    <property type="evidence" value="ECO:0007669"/>
    <property type="project" value="TreeGrafter"/>
</dbReference>
<dbReference type="CDD" id="cd14498">
    <property type="entry name" value="DSP"/>
    <property type="match status" value="1"/>
</dbReference>
<dbReference type="SMART" id="SM00195">
    <property type="entry name" value="DSPc"/>
    <property type="match status" value="1"/>
</dbReference>
<dbReference type="PROSITE" id="PS50054">
    <property type="entry name" value="TYR_PHOSPHATASE_DUAL"/>
    <property type="match status" value="1"/>
</dbReference>